<dbReference type="Proteomes" id="UP001058072">
    <property type="component" value="Chromosome"/>
</dbReference>
<evidence type="ECO:0000313" key="3">
    <source>
        <dbReference type="EMBL" id="UUF09488.1"/>
    </source>
</evidence>
<feature type="transmembrane region" description="Helical" evidence="1">
    <location>
        <begin position="186"/>
        <end position="210"/>
    </location>
</feature>
<sequence length="218" mass="25863">MNWELSDCRNLSELADQVTALEKTSVIHFSFLMTVILTLVFMFIYHQRSVDKSLLQFMIVSSFIFYVLNVIRLAFFPIPINETYIELLKQQVKCGILVERRHNLQLFDFMKWGNLFHITTVGNFLMLMPLSFYCPILFKKRDWGFLRMILIGFFISLSIELIQLSYDFVTGYAYRGFNVDDLMMNTLGVIFGFLVFTIVRGFFLITIKFIQFFYRKAR</sequence>
<dbReference type="InterPro" id="IPR053150">
    <property type="entry name" value="Teicoplanin_resist-assoc"/>
</dbReference>
<accession>A0A9Q9CTA7</accession>
<evidence type="ECO:0000256" key="1">
    <source>
        <dbReference type="SAM" id="Phobius"/>
    </source>
</evidence>
<name>A0A9Q9CTA7_9FIRM</name>
<dbReference type="InterPro" id="IPR006976">
    <property type="entry name" value="VanZ-like"/>
</dbReference>
<feature type="transmembrane region" description="Helical" evidence="1">
    <location>
        <begin position="115"/>
        <end position="138"/>
    </location>
</feature>
<dbReference type="PANTHER" id="PTHR36834">
    <property type="entry name" value="MEMBRANE PROTEIN-RELATED"/>
    <property type="match status" value="1"/>
</dbReference>
<keyword evidence="1" id="KW-0472">Membrane</keyword>
<dbReference type="AlphaFoldDB" id="A0A9Q9CTA7"/>
<evidence type="ECO:0000259" key="2">
    <source>
        <dbReference type="Pfam" id="PF04892"/>
    </source>
</evidence>
<dbReference type="PANTHER" id="PTHR36834:SF1">
    <property type="entry name" value="INTEGRAL MEMBRANE PROTEIN"/>
    <property type="match status" value="1"/>
</dbReference>
<feature type="transmembrane region" description="Helical" evidence="1">
    <location>
        <begin position="57"/>
        <end position="78"/>
    </location>
</feature>
<organism evidence="3 4">
    <name type="scientific">Turicibacter bilis</name>
    <dbReference type="NCBI Taxonomy" id="2735723"/>
    <lineage>
        <taxon>Bacteria</taxon>
        <taxon>Bacillati</taxon>
        <taxon>Bacillota</taxon>
        <taxon>Erysipelotrichia</taxon>
        <taxon>Erysipelotrichales</taxon>
        <taxon>Turicibacteraceae</taxon>
        <taxon>Turicibacter</taxon>
    </lineage>
</organism>
<dbReference type="Pfam" id="PF04892">
    <property type="entry name" value="VanZ"/>
    <property type="match status" value="1"/>
</dbReference>
<protein>
    <submittedName>
        <fullName evidence="3">VanZ family protein</fullName>
    </submittedName>
</protein>
<dbReference type="RefSeq" id="WP_068759179.1">
    <property type="nucleotide sequence ID" value="NZ_CP071250.1"/>
</dbReference>
<evidence type="ECO:0000313" key="4">
    <source>
        <dbReference type="Proteomes" id="UP001058072"/>
    </source>
</evidence>
<dbReference type="EMBL" id="CP071250">
    <property type="protein sequence ID" value="UUF09488.1"/>
    <property type="molecule type" value="Genomic_DNA"/>
</dbReference>
<reference evidence="3" key="1">
    <citation type="submission" date="2021-03" db="EMBL/GenBank/DDBJ databases">
        <title>Comparative Genomics and Metabolomics in the genus Turicibacter.</title>
        <authorList>
            <person name="Maki J."/>
            <person name="Looft T."/>
        </authorList>
    </citation>
    <scope>NUCLEOTIDE SEQUENCE</scope>
    <source>
        <strain evidence="3">ISU324</strain>
    </source>
</reference>
<feature type="domain" description="VanZ-like" evidence="2">
    <location>
        <begin position="63"/>
        <end position="199"/>
    </location>
</feature>
<proteinExistence type="predicted"/>
<feature type="transmembrane region" description="Helical" evidence="1">
    <location>
        <begin position="26"/>
        <end position="45"/>
    </location>
</feature>
<gene>
    <name evidence="3" type="ORF">J0J70_05930</name>
</gene>
<keyword evidence="1" id="KW-0812">Transmembrane</keyword>
<feature type="transmembrane region" description="Helical" evidence="1">
    <location>
        <begin position="145"/>
        <end position="166"/>
    </location>
</feature>
<keyword evidence="1" id="KW-1133">Transmembrane helix</keyword>